<sequence length="40" mass="4638">MNFETIPSKKSFFIDLSWQYITCTASGIAAFFQSHQIKHN</sequence>
<accession>G3ACD1</accession>
<protein>
    <submittedName>
        <fullName evidence="1">Uncharacterized protein</fullName>
    </submittedName>
</protein>
<reference evidence="1" key="2">
    <citation type="submission" date="2011-04" db="EMBL/GenBank/DDBJ databases">
        <authorList>
            <person name="Genoscope - CEA"/>
        </authorList>
    </citation>
    <scope>NUCLEOTIDE SEQUENCE</scope>
    <source>
        <strain evidence="1">R24</strain>
    </source>
</reference>
<gene>
    <name evidence="1" type="ORF">RALSY_mp30543</name>
</gene>
<evidence type="ECO:0000313" key="1">
    <source>
        <dbReference type="EMBL" id="CCA87222.1"/>
    </source>
</evidence>
<proteinExistence type="predicted"/>
<dbReference type="AlphaFoldDB" id="G3ACD1"/>
<reference evidence="1" key="1">
    <citation type="journal article" date="2011" name="PLoS ONE">
        <title>Ralstonia syzygii, the Blood Disease Bacterium and some Asian R. solanacearum strains form a single genomic species despite divergent lifestyles.</title>
        <authorList>
            <person name="Remenant B."/>
            <person name="de Cambiaire J.C."/>
            <person name="Cellier G."/>
            <person name="Jacobs J.M."/>
            <person name="Mangenot S."/>
            <person name="Barbe V."/>
            <person name="Lajus A."/>
            <person name="Vallenet D."/>
            <person name="Medigue C."/>
            <person name="Fegan M."/>
            <person name="Allen C."/>
            <person name="Prior P."/>
        </authorList>
    </citation>
    <scope>NUCLEOTIDE SEQUENCE</scope>
    <source>
        <strain evidence="1">R24</strain>
    </source>
</reference>
<dbReference type="EMBL" id="FR854092">
    <property type="protein sequence ID" value="CCA87222.1"/>
    <property type="molecule type" value="Genomic_DNA"/>
</dbReference>
<organism evidence="1">
    <name type="scientific">Ralstonia syzygii R24</name>
    <dbReference type="NCBI Taxonomy" id="907261"/>
    <lineage>
        <taxon>Bacteria</taxon>
        <taxon>Pseudomonadati</taxon>
        <taxon>Pseudomonadota</taxon>
        <taxon>Betaproteobacteria</taxon>
        <taxon>Burkholderiales</taxon>
        <taxon>Burkholderiaceae</taxon>
        <taxon>Ralstonia</taxon>
        <taxon>Ralstonia solanacearum species complex</taxon>
    </lineage>
</organism>
<name>G3ACD1_9RALS</name>